<name>A0A127I6J7_PSEAZ</name>
<evidence type="ECO:0000313" key="1">
    <source>
        <dbReference type="EMBL" id="AMN82444.1"/>
    </source>
</evidence>
<organism evidence="1 2">
    <name type="scientific">Pseudomonas azotoformans</name>
    <dbReference type="NCBI Taxonomy" id="47878"/>
    <lineage>
        <taxon>Bacteria</taxon>
        <taxon>Pseudomonadati</taxon>
        <taxon>Pseudomonadota</taxon>
        <taxon>Gammaproteobacteria</taxon>
        <taxon>Pseudomonadales</taxon>
        <taxon>Pseudomonadaceae</taxon>
        <taxon>Pseudomonas</taxon>
    </lineage>
</organism>
<gene>
    <name evidence="1" type="ORF">AYR47_30910</name>
</gene>
<dbReference type="Proteomes" id="UP000070516">
    <property type="component" value="Chromosome"/>
</dbReference>
<dbReference type="KEGG" id="pazo:AYR47_30910"/>
<evidence type="ECO:0000313" key="2">
    <source>
        <dbReference type="Proteomes" id="UP000070516"/>
    </source>
</evidence>
<accession>A0A127I6J7</accession>
<dbReference type="EMBL" id="CP014546">
    <property type="protein sequence ID" value="AMN82444.1"/>
    <property type="molecule type" value="Genomic_DNA"/>
</dbReference>
<dbReference type="AlphaFoldDB" id="A0A127I6J7"/>
<sequence length="141" mass="14957">MPSKTSTPSLLAKGVVGCTVSITPLPFTSHNVNFLDTGNQYLILATSESSDRAVLIYLDKDIVPGTYSIGAPGGDEDVGAYIFHTYPDGQYNHYAETGTFNLNSVDFAKTQIDGTFEFEATGRPGGPTVNVTNGIVTLTSL</sequence>
<dbReference type="RefSeq" id="WP_061449323.1">
    <property type="nucleotide sequence ID" value="NZ_CP014546.1"/>
</dbReference>
<proteinExistence type="predicted"/>
<protein>
    <submittedName>
        <fullName evidence="1">Uncharacterized protein</fullName>
    </submittedName>
</protein>
<reference evidence="1 2" key="1">
    <citation type="submission" date="2016-02" db="EMBL/GenBank/DDBJ databases">
        <title>Complete genome sequence of Pseudomonas azotoformans S4.</title>
        <authorList>
            <person name="Fang Y."/>
            <person name="Wu L."/>
            <person name="Feng G."/>
        </authorList>
    </citation>
    <scope>NUCLEOTIDE SEQUENCE [LARGE SCALE GENOMIC DNA]</scope>
    <source>
        <strain evidence="1 2">S4</strain>
    </source>
</reference>